<reference evidence="2 3" key="2">
    <citation type="journal article" date="2022" name="Mol. Biol. Evol.">
        <title>Comparative Genomics Reveals Insights into the Divergent Evolution of Astigmatic Mites and Household Pest Adaptations.</title>
        <authorList>
            <person name="Xiong Q."/>
            <person name="Wan A.T."/>
            <person name="Liu X."/>
            <person name="Fung C.S."/>
            <person name="Xiao X."/>
            <person name="Malainual N."/>
            <person name="Hou J."/>
            <person name="Wang L."/>
            <person name="Wang M."/>
            <person name="Yang K.Y."/>
            <person name="Cui Y."/>
            <person name="Leung E.L."/>
            <person name="Nong W."/>
            <person name="Shin S.K."/>
            <person name="Au S.W."/>
            <person name="Jeong K.Y."/>
            <person name="Chew F.T."/>
            <person name="Hui J.H."/>
            <person name="Leung T.F."/>
            <person name="Tungtrongchitr A."/>
            <person name="Zhong N."/>
            <person name="Liu Z."/>
            <person name="Tsui S.K."/>
        </authorList>
    </citation>
    <scope>NUCLEOTIDE SEQUENCE [LARGE SCALE GENOMIC DNA]</scope>
    <source>
        <strain evidence="2">Derp</strain>
    </source>
</reference>
<gene>
    <name evidence="2" type="ORF">DERP_006795</name>
</gene>
<dbReference type="EMBL" id="NJHN03000123">
    <property type="protein sequence ID" value="KAH9413109.1"/>
    <property type="molecule type" value="Genomic_DNA"/>
</dbReference>
<proteinExistence type="predicted"/>
<comment type="caution">
    <text evidence="2">The sequence shown here is derived from an EMBL/GenBank/DDBJ whole genome shotgun (WGS) entry which is preliminary data.</text>
</comment>
<sequence length="36" mass="3974">MNEVQPYDVVKPSQLTGSEKTEQEPNAAAVQRDTNV</sequence>
<dbReference type="Proteomes" id="UP000887458">
    <property type="component" value="Unassembled WGS sequence"/>
</dbReference>
<evidence type="ECO:0000256" key="1">
    <source>
        <dbReference type="SAM" id="MobiDB-lite"/>
    </source>
</evidence>
<keyword evidence="3" id="KW-1185">Reference proteome</keyword>
<organism evidence="2 3">
    <name type="scientific">Dermatophagoides pteronyssinus</name>
    <name type="common">European house dust mite</name>
    <dbReference type="NCBI Taxonomy" id="6956"/>
    <lineage>
        <taxon>Eukaryota</taxon>
        <taxon>Metazoa</taxon>
        <taxon>Ecdysozoa</taxon>
        <taxon>Arthropoda</taxon>
        <taxon>Chelicerata</taxon>
        <taxon>Arachnida</taxon>
        <taxon>Acari</taxon>
        <taxon>Acariformes</taxon>
        <taxon>Sarcoptiformes</taxon>
        <taxon>Astigmata</taxon>
        <taxon>Psoroptidia</taxon>
        <taxon>Analgoidea</taxon>
        <taxon>Pyroglyphidae</taxon>
        <taxon>Dermatophagoidinae</taxon>
        <taxon>Dermatophagoides</taxon>
    </lineage>
</organism>
<accession>A0ABQ8IS43</accession>
<feature type="region of interest" description="Disordered" evidence="1">
    <location>
        <begin position="1"/>
        <end position="36"/>
    </location>
</feature>
<evidence type="ECO:0000313" key="3">
    <source>
        <dbReference type="Proteomes" id="UP000887458"/>
    </source>
</evidence>
<name>A0ABQ8IS43_DERPT</name>
<evidence type="ECO:0000313" key="2">
    <source>
        <dbReference type="EMBL" id="KAH9413109.1"/>
    </source>
</evidence>
<protein>
    <submittedName>
        <fullName evidence="2">Uncharacterized protein</fullName>
    </submittedName>
</protein>
<reference evidence="2 3" key="1">
    <citation type="journal article" date="2018" name="J. Allergy Clin. Immunol.">
        <title>High-quality assembly of Dermatophagoides pteronyssinus genome and transcriptome reveals a wide range of novel allergens.</title>
        <authorList>
            <person name="Liu X.Y."/>
            <person name="Yang K.Y."/>
            <person name="Wang M.Q."/>
            <person name="Kwok J.S."/>
            <person name="Zeng X."/>
            <person name="Yang Z."/>
            <person name="Xiao X.J."/>
            <person name="Lau C.P."/>
            <person name="Li Y."/>
            <person name="Huang Z.M."/>
            <person name="Ba J.G."/>
            <person name="Yim A.K."/>
            <person name="Ouyang C.Y."/>
            <person name="Ngai S.M."/>
            <person name="Chan T.F."/>
            <person name="Leung E.L."/>
            <person name="Liu L."/>
            <person name="Liu Z.G."/>
            <person name="Tsui S.K."/>
        </authorList>
    </citation>
    <scope>NUCLEOTIDE SEQUENCE [LARGE SCALE GENOMIC DNA]</scope>
    <source>
        <strain evidence="2">Derp</strain>
    </source>
</reference>